<dbReference type="SMART" id="SM00343">
    <property type="entry name" value="ZnF_C2HC"/>
    <property type="match status" value="1"/>
</dbReference>
<dbReference type="EMBL" id="JAYMGO010000009">
    <property type="protein sequence ID" value="KAL1268501.1"/>
    <property type="molecule type" value="Genomic_DNA"/>
</dbReference>
<accession>A0ABR3MV56</accession>
<dbReference type="InterPro" id="IPR001878">
    <property type="entry name" value="Znf_CCHC"/>
</dbReference>
<protein>
    <recommendedName>
        <fullName evidence="2">CCHC-type domain-containing protein</fullName>
    </recommendedName>
</protein>
<evidence type="ECO:0000313" key="3">
    <source>
        <dbReference type="EMBL" id="KAL1268501.1"/>
    </source>
</evidence>
<gene>
    <name evidence="3" type="ORF">QQF64_033864</name>
</gene>
<keyword evidence="4" id="KW-1185">Reference proteome</keyword>
<comment type="caution">
    <text evidence="3">The sequence shown here is derived from an EMBL/GenBank/DDBJ whole genome shotgun (WGS) entry which is preliminary data.</text>
</comment>
<keyword evidence="1" id="KW-0863">Zinc-finger</keyword>
<sequence>MKLTCYNCGQKGHKAAECTSAAGERREQRQWCRLCKSATHNDFNCRWRKWDKVKQAVDDEEDDHTFAFKVEQVDDALVIGVQMKGSCFKPQSHILELAGGERASGIALKKGTAKLRLKDNKGRVVDIMLMEALYVPPFSQDIFSVKAAIAHGATVIFKEGQNMLIHKNATQHFPSPRMKALFGLVTFNFFVTTGYVCGKFTCSMYRLDTWTSG</sequence>
<evidence type="ECO:0000256" key="1">
    <source>
        <dbReference type="PROSITE-ProRule" id="PRU00047"/>
    </source>
</evidence>
<dbReference type="Proteomes" id="UP001558613">
    <property type="component" value="Unassembled WGS sequence"/>
</dbReference>
<evidence type="ECO:0000313" key="4">
    <source>
        <dbReference type="Proteomes" id="UP001558613"/>
    </source>
</evidence>
<dbReference type="Pfam" id="PF00098">
    <property type="entry name" value="zf-CCHC"/>
    <property type="match status" value="1"/>
</dbReference>
<organism evidence="3 4">
    <name type="scientific">Cirrhinus molitorella</name>
    <name type="common">mud carp</name>
    <dbReference type="NCBI Taxonomy" id="172907"/>
    <lineage>
        <taxon>Eukaryota</taxon>
        <taxon>Metazoa</taxon>
        <taxon>Chordata</taxon>
        <taxon>Craniata</taxon>
        <taxon>Vertebrata</taxon>
        <taxon>Euteleostomi</taxon>
        <taxon>Actinopterygii</taxon>
        <taxon>Neopterygii</taxon>
        <taxon>Teleostei</taxon>
        <taxon>Ostariophysi</taxon>
        <taxon>Cypriniformes</taxon>
        <taxon>Cyprinidae</taxon>
        <taxon>Labeoninae</taxon>
        <taxon>Labeonini</taxon>
        <taxon>Cirrhinus</taxon>
    </lineage>
</organism>
<keyword evidence="1" id="KW-0862">Zinc</keyword>
<evidence type="ECO:0000259" key="2">
    <source>
        <dbReference type="PROSITE" id="PS50158"/>
    </source>
</evidence>
<feature type="domain" description="CCHC-type" evidence="2">
    <location>
        <begin position="5"/>
        <end position="20"/>
    </location>
</feature>
<reference evidence="3 4" key="1">
    <citation type="submission" date="2023-09" db="EMBL/GenBank/DDBJ databases">
        <authorList>
            <person name="Wang M."/>
        </authorList>
    </citation>
    <scope>NUCLEOTIDE SEQUENCE [LARGE SCALE GENOMIC DNA]</scope>
    <source>
        <strain evidence="3">GT-2023</strain>
        <tissue evidence="3">Liver</tissue>
    </source>
</reference>
<dbReference type="InterPro" id="IPR036875">
    <property type="entry name" value="Znf_CCHC_sf"/>
</dbReference>
<keyword evidence="1" id="KW-0479">Metal-binding</keyword>
<dbReference type="PROSITE" id="PS50158">
    <property type="entry name" value="ZF_CCHC"/>
    <property type="match status" value="1"/>
</dbReference>
<name>A0ABR3MV56_9TELE</name>
<proteinExistence type="predicted"/>
<dbReference type="SUPFAM" id="SSF57756">
    <property type="entry name" value="Retrovirus zinc finger-like domains"/>
    <property type="match status" value="1"/>
</dbReference>
<dbReference type="Gene3D" id="4.10.60.10">
    <property type="entry name" value="Zinc finger, CCHC-type"/>
    <property type="match status" value="1"/>
</dbReference>